<dbReference type="EMBL" id="JACJMO010000007">
    <property type="protein sequence ID" value="MBM6857333.1"/>
    <property type="molecule type" value="Genomic_DNA"/>
</dbReference>
<evidence type="ECO:0000313" key="1">
    <source>
        <dbReference type="EMBL" id="MBM6857333.1"/>
    </source>
</evidence>
<keyword evidence="2" id="KW-1185">Reference proteome</keyword>
<accession>A0AA40ZSU5</accession>
<evidence type="ECO:0000313" key="2">
    <source>
        <dbReference type="Proteomes" id="UP000698924"/>
    </source>
</evidence>
<organism evidence="1 2">
    <name type="scientific">Caecibacteroides pullorum</name>
    <dbReference type="NCBI Taxonomy" id="2725562"/>
    <lineage>
        <taxon>Bacteria</taxon>
        <taxon>Pseudomonadati</taxon>
        <taxon>Bacteroidota</taxon>
        <taxon>Bacteroidia</taxon>
        <taxon>Bacteroidales</taxon>
        <taxon>Bacteroidaceae</taxon>
        <taxon>Caecibacteroides</taxon>
    </lineage>
</organism>
<dbReference type="Proteomes" id="UP000698924">
    <property type="component" value="Unassembled WGS sequence"/>
</dbReference>
<protein>
    <submittedName>
        <fullName evidence="1">Uncharacterized protein</fullName>
    </submittedName>
</protein>
<name>A0AA40ZSU5_9BACT</name>
<gene>
    <name evidence="1" type="ORF">H6D15_06945</name>
</gene>
<reference evidence="1 2" key="1">
    <citation type="journal article" date="2021" name="Sci. Rep.">
        <title>The distribution of antibiotic resistance genes in chicken gut microbiota commensals.</title>
        <authorList>
            <person name="Juricova H."/>
            <person name="Matiasovicova J."/>
            <person name="Kubasova T."/>
            <person name="Cejkova D."/>
            <person name="Rychlik I."/>
        </authorList>
    </citation>
    <scope>NUCLEOTIDE SEQUENCE [LARGE SCALE GENOMIC DNA]</scope>
    <source>
        <strain evidence="1 2">An421</strain>
    </source>
</reference>
<dbReference type="RefSeq" id="WP_204968596.1">
    <property type="nucleotide sequence ID" value="NZ_JAAZTS010000008.1"/>
</dbReference>
<proteinExistence type="predicted"/>
<dbReference type="AlphaFoldDB" id="A0AA40ZSU5"/>
<comment type="caution">
    <text evidence="1">The sequence shown here is derived from an EMBL/GenBank/DDBJ whole genome shotgun (WGS) entry which is preliminary data.</text>
</comment>
<sequence>MNEKKLRKKANLWIATAANELNEIRRRWRLTSNRQFARAVGMNERTIAKLNPKQPDSSLSLETVDRIYSALIALRCVYITDEEMEEEYRRLMESRIRIAMSVAPLPQAVKDAVADELQSRGKQTGKC</sequence>